<dbReference type="AlphaFoldDB" id="A0A9D4CAX2"/>
<feature type="compositionally biased region" description="Polar residues" evidence="2">
    <location>
        <begin position="85"/>
        <end position="99"/>
    </location>
</feature>
<dbReference type="PROSITE" id="PS50088">
    <property type="entry name" value="ANK_REPEAT"/>
    <property type="match status" value="1"/>
</dbReference>
<dbReference type="InterPro" id="IPR036770">
    <property type="entry name" value="Ankyrin_rpt-contain_sf"/>
</dbReference>
<reference evidence="3" key="1">
    <citation type="journal article" date="2019" name="bioRxiv">
        <title>The Genome of the Zebra Mussel, Dreissena polymorpha: A Resource for Invasive Species Research.</title>
        <authorList>
            <person name="McCartney M.A."/>
            <person name="Auch B."/>
            <person name="Kono T."/>
            <person name="Mallez S."/>
            <person name="Zhang Y."/>
            <person name="Obille A."/>
            <person name="Becker A."/>
            <person name="Abrahante J.E."/>
            <person name="Garbe J."/>
            <person name="Badalamenti J.P."/>
            <person name="Herman A."/>
            <person name="Mangelson H."/>
            <person name="Liachko I."/>
            <person name="Sullivan S."/>
            <person name="Sone E.D."/>
            <person name="Koren S."/>
            <person name="Silverstein K.A.T."/>
            <person name="Beckman K.B."/>
            <person name="Gohl D.M."/>
        </authorList>
    </citation>
    <scope>NUCLEOTIDE SEQUENCE</scope>
    <source>
        <strain evidence="3">Duluth1</strain>
        <tissue evidence="3">Whole animal</tissue>
    </source>
</reference>
<dbReference type="EMBL" id="JAIWYP010000013">
    <property type="protein sequence ID" value="KAH3720746.1"/>
    <property type="molecule type" value="Genomic_DNA"/>
</dbReference>
<organism evidence="3 4">
    <name type="scientific">Dreissena polymorpha</name>
    <name type="common">Zebra mussel</name>
    <name type="synonym">Mytilus polymorpha</name>
    <dbReference type="NCBI Taxonomy" id="45954"/>
    <lineage>
        <taxon>Eukaryota</taxon>
        <taxon>Metazoa</taxon>
        <taxon>Spiralia</taxon>
        <taxon>Lophotrochozoa</taxon>
        <taxon>Mollusca</taxon>
        <taxon>Bivalvia</taxon>
        <taxon>Autobranchia</taxon>
        <taxon>Heteroconchia</taxon>
        <taxon>Euheterodonta</taxon>
        <taxon>Imparidentia</taxon>
        <taxon>Neoheterodontei</taxon>
        <taxon>Myida</taxon>
        <taxon>Dreissenoidea</taxon>
        <taxon>Dreissenidae</taxon>
        <taxon>Dreissena</taxon>
    </lineage>
</organism>
<name>A0A9D4CAX2_DREPO</name>
<evidence type="ECO:0000313" key="4">
    <source>
        <dbReference type="Proteomes" id="UP000828390"/>
    </source>
</evidence>
<keyword evidence="4" id="KW-1185">Reference proteome</keyword>
<dbReference type="Proteomes" id="UP000828390">
    <property type="component" value="Unassembled WGS sequence"/>
</dbReference>
<dbReference type="Pfam" id="PF12796">
    <property type="entry name" value="Ank_2"/>
    <property type="match status" value="1"/>
</dbReference>
<feature type="repeat" description="ANK" evidence="1">
    <location>
        <begin position="1"/>
        <end position="32"/>
    </location>
</feature>
<accession>A0A9D4CAX2</accession>
<sequence>MYTPLHASASSGQVSVVKLLLELHVDVDAVNCYGNTALHDVFGAQINAVNNMALVVANIVNADNDNKRGMRVRERQHPHMEGASTKLQTKSSPTNNGCTTRLGDQDPNTSARWWYGKILERENLFLIIAVHVY</sequence>
<gene>
    <name evidence="3" type="ORF">DPMN_063649</name>
</gene>
<dbReference type="PROSITE" id="PS50297">
    <property type="entry name" value="ANK_REP_REGION"/>
    <property type="match status" value="1"/>
</dbReference>
<feature type="region of interest" description="Disordered" evidence="2">
    <location>
        <begin position="77"/>
        <end position="103"/>
    </location>
</feature>
<evidence type="ECO:0000313" key="3">
    <source>
        <dbReference type="EMBL" id="KAH3720746.1"/>
    </source>
</evidence>
<dbReference type="Gene3D" id="1.25.40.20">
    <property type="entry name" value="Ankyrin repeat-containing domain"/>
    <property type="match status" value="1"/>
</dbReference>
<evidence type="ECO:0000256" key="1">
    <source>
        <dbReference type="PROSITE-ProRule" id="PRU00023"/>
    </source>
</evidence>
<keyword evidence="1" id="KW-0040">ANK repeat</keyword>
<dbReference type="InterPro" id="IPR002110">
    <property type="entry name" value="Ankyrin_rpt"/>
</dbReference>
<protein>
    <submittedName>
        <fullName evidence="3">Uncharacterized protein</fullName>
    </submittedName>
</protein>
<dbReference type="SUPFAM" id="SSF48403">
    <property type="entry name" value="Ankyrin repeat"/>
    <property type="match status" value="1"/>
</dbReference>
<proteinExistence type="predicted"/>
<comment type="caution">
    <text evidence="3">The sequence shown here is derived from an EMBL/GenBank/DDBJ whole genome shotgun (WGS) entry which is preliminary data.</text>
</comment>
<reference evidence="3" key="2">
    <citation type="submission" date="2020-11" db="EMBL/GenBank/DDBJ databases">
        <authorList>
            <person name="McCartney M.A."/>
            <person name="Auch B."/>
            <person name="Kono T."/>
            <person name="Mallez S."/>
            <person name="Becker A."/>
            <person name="Gohl D.M."/>
            <person name="Silverstein K.A.T."/>
            <person name="Koren S."/>
            <person name="Bechman K.B."/>
            <person name="Herman A."/>
            <person name="Abrahante J.E."/>
            <person name="Garbe J."/>
        </authorList>
    </citation>
    <scope>NUCLEOTIDE SEQUENCE</scope>
    <source>
        <strain evidence="3">Duluth1</strain>
        <tissue evidence="3">Whole animal</tissue>
    </source>
</reference>
<evidence type="ECO:0000256" key="2">
    <source>
        <dbReference type="SAM" id="MobiDB-lite"/>
    </source>
</evidence>